<organism evidence="1 2">
    <name type="scientific">Archangium gephyra</name>
    <dbReference type="NCBI Taxonomy" id="48"/>
    <lineage>
        <taxon>Bacteria</taxon>
        <taxon>Pseudomonadati</taxon>
        <taxon>Myxococcota</taxon>
        <taxon>Myxococcia</taxon>
        <taxon>Myxococcales</taxon>
        <taxon>Cystobacterineae</taxon>
        <taxon>Archangiaceae</taxon>
        <taxon>Archangium</taxon>
    </lineage>
</organism>
<sequence length="250" mass="28144">MNSFFRTVPVMVAGLLLLGAARPEGAPSLSPYRRYDSNAFIHGNFKPSFQKQWKVSARCSKDPSPEGADQKPQVMLPLAVSSFRKVTDPVMPKRLAEGVKSLGPEEREGLEGSLLQLYKGYEQMLDQQDQPLLKNNLAGAFNYFFMSSFYALRNGQELTGVQQQSMLNQINTAIGMGLKDRRMSDREKQELYESVVLSGNIILGLYNEGRDKGRADLTKESRELAKELLDEMMGIRIDKVHAEDTCVWIE</sequence>
<gene>
    <name evidence="1" type="ORF">ATI61_105164</name>
</gene>
<accession>A0ABX9K1R6</accession>
<name>A0ABX9K1R6_9BACT</name>
<evidence type="ECO:0000313" key="1">
    <source>
        <dbReference type="EMBL" id="REG31837.1"/>
    </source>
</evidence>
<proteinExistence type="predicted"/>
<dbReference type="InterPro" id="IPR046505">
    <property type="entry name" value="DUF6683"/>
</dbReference>
<dbReference type="Pfam" id="PF20388">
    <property type="entry name" value="DUF6683"/>
    <property type="match status" value="1"/>
</dbReference>
<keyword evidence="2" id="KW-1185">Reference proteome</keyword>
<dbReference type="RefSeq" id="WP_047860045.1">
    <property type="nucleotide sequence ID" value="NZ_CP011509.1"/>
</dbReference>
<comment type="caution">
    <text evidence="1">The sequence shown here is derived from an EMBL/GenBank/DDBJ whole genome shotgun (WGS) entry which is preliminary data.</text>
</comment>
<reference evidence="1 2" key="1">
    <citation type="submission" date="2018-08" db="EMBL/GenBank/DDBJ databases">
        <title>Genomic Encyclopedia of Archaeal and Bacterial Type Strains, Phase II (KMG-II): from individual species to whole genera.</title>
        <authorList>
            <person name="Goeker M."/>
        </authorList>
    </citation>
    <scope>NUCLEOTIDE SEQUENCE [LARGE SCALE GENOMIC DNA]</scope>
    <source>
        <strain evidence="1 2">DSM 2261</strain>
    </source>
</reference>
<protein>
    <submittedName>
        <fullName evidence="1">Uncharacterized protein</fullName>
    </submittedName>
</protein>
<evidence type="ECO:0000313" key="2">
    <source>
        <dbReference type="Proteomes" id="UP000256345"/>
    </source>
</evidence>
<dbReference type="EMBL" id="QUMU01000005">
    <property type="protein sequence ID" value="REG31837.1"/>
    <property type="molecule type" value="Genomic_DNA"/>
</dbReference>
<dbReference type="Proteomes" id="UP000256345">
    <property type="component" value="Unassembled WGS sequence"/>
</dbReference>